<keyword evidence="1" id="KW-0812">Transmembrane</keyword>
<dbReference type="OrthoDB" id="10015574at2759"/>
<dbReference type="Gene3D" id="1.10.720.40">
    <property type="match status" value="1"/>
</dbReference>
<dbReference type="GO" id="GO:0005635">
    <property type="term" value="C:nuclear envelope"/>
    <property type="evidence" value="ECO:0007669"/>
    <property type="project" value="InterPro"/>
</dbReference>
<evidence type="ECO:0000259" key="2">
    <source>
        <dbReference type="PROSITE" id="PS50954"/>
    </source>
</evidence>
<proteinExistence type="predicted"/>
<comment type="caution">
    <text evidence="3">The sequence shown here is derived from an EMBL/GenBank/DDBJ whole genome shotgun (WGS) entry which is preliminary data.</text>
</comment>
<dbReference type="EMBL" id="JAHKSW010000005">
    <property type="protein sequence ID" value="KAG7332840.1"/>
    <property type="molecule type" value="Genomic_DNA"/>
</dbReference>
<evidence type="ECO:0000256" key="1">
    <source>
        <dbReference type="SAM" id="Phobius"/>
    </source>
</evidence>
<dbReference type="SMART" id="SM00540">
    <property type="entry name" value="LEM"/>
    <property type="match status" value="1"/>
</dbReference>
<dbReference type="SUPFAM" id="SSF63451">
    <property type="entry name" value="LEM domain"/>
    <property type="match status" value="1"/>
</dbReference>
<feature type="transmembrane region" description="Helical" evidence="1">
    <location>
        <begin position="133"/>
        <end position="151"/>
    </location>
</feature>
<keyword evidence="1" id="KW-1133">Transmembrane helix</keyword>
<evidence type="ECO:0000313" key="4">
    <source>
        <dbReference type="Proteomes" id="UP000824219"/>
    </source>
</evidence>
<evidence type="ECO:0000313" key="3">
    <source>
        <dbReference type="EMBL" id="KAG7332840.1"/>
    </source>
</evidence>
<reference evidence="3 4" key="1">
    <citation type="submission" date="2021-06" db="EMBL/GenBank/DDBJ databases">
        <title>Chromosome-level genome assembly of the red-tail catfish (Hemibagrus wyckioides).</title>
        <authorList>
            <person name="Shao F."/>
        </authorList>
    </citation>
    <scope>NUCLEOTIDE SEQUENCE [LARGE SCALE GENOMIC DNA]</scope>
    <source>
        <strain evidence="3">EC202008001</strain>
        <tissue evidence="3">Blood</tissue>
    </source>
</reference>
<name>A0A9D3SRQ2_9TELE</name>
<dbReference type="InterPro" id="IPR003887">
    <property type="entry name" value="LEM_dom"/>
</dbReference>
<dbReference type="PANTHER" id="PTHR15171">
    <property type="entry name" value="EMERIN"/>
    <property type="match status" value="1"/>
</dbReference>
<organism evidence="3 4">
    <name type="scientific">Hemibagrus wyckioides</name>
    <dbReference type="NCBI Taxonomy" id="337641"/>
    <lineage>
        <taxon>Eukaryota</taxon>
        <taxon>Metazoa</taxon>
        <taxon>Chordata</taxon>
        <taxon>Craniata</taxon>
        <taxon>Vertebrata</taxon>
        <taxon>Euteleostomi</taxon>
        <taxon>Actinopterygii</taxon>
        <taxon>Neopterygii</taxon>
        <taxon>Teleostei</taxon>
        <taxon>Ostariophysi</taxon>
        <taxon>Siluriformes</taxon>
        <taxon>Bagridae</taxon>
        <taxon>Hemibagrus</taxon>
    </lineage>
</organism>
<gene>
    <name evidence="3" type="ORF">KOW79_004674</name>
</gene>
<dbReference type="PANTHER" id="PTHR15171:SF2">
    <property type="entry name" value="EMERIN"/>
    <property type="match status" value="1"/>
</dbReference>
<feature type="domain" description="LEM" evidence="2">
    <location>
        <begin position="1"/>
        <end position="43"/>
    </location>
</feature>
<dbReference type="PROSITE" id="PS50954">
    <property type="entry name" value="LEM"/>
    <property type="match status" value="1"/>
</dbReference>
<accession>A0A9D3SRQ2</accession>
<dbReference type="Pfam" id="PF03020">
    <property type="entry name" value="LEM"/>
    <property type="match status" value="1"/>
</dbReference>
<sequence>MLSSKSDQEISWMLDDYGIKHGPVVGSTRFLYEKKLRDMMAKRRKMTQASERVLYNKQQDEEVYLPQRRSWGQEASSSRGNAMFSTEDGEMDIVDEPMVSPYYTVSRGKYTAMRQERTQESTQIQDSGRFVPLWLQMMVFLLVAAVLLFIISNMEAAQPFRHLT</sequence>
<dbReference type="AlphaFoldDB" id="A0A9D3SRQ2"/>
<dbReference type="InterPro" id="IPR011015">
    <property type="entry name" value="LEM/LEM-like_dom_sf"/>
</dbReference>
<keyword evidence="4" id="KW-1185">Reference proteome</keyword>
<dbReference type="Proteomes" id="UP000824219">
    <property type="component" value="Linkage Group LG05"/>
</dbReference>
<protein>
    <recommendedName>
        <fullName evidence="2">LEM domain-containing protein</fullName>
    </recommendedName>
</protein>
<keyword evidence="1" id="KW-0472">Membrane</keyword>
<dbReference type="InterPro" id="IPR035004">
    <property type="entry name" value="Emerin"/>
</dbReference>